<dbReference type="GO" id="GO:0006508">
    <property type="term" value="P:proteolysis"/>
    <property type="evidence" value="ECO:0007669"/>
    <property type="project" value="UniProtKB-KW"/>
</dbReference>
<evidence type="ECO:0000313" key="13">
    <source>
        <dbReference type="EMBL" id="CAG8448175.1"/>
    </source>
</evidence>
<comment type="cofactor">
    <cofactor evidence="11">
        <name>Zn(2+)</name>
        <dbReference type="ChEBI" id="CHEBI:29105"/>
    </cofactor>
    <text evidence="11">Binds 1 zinc ion per subunit.</text>
</comment>
<dbReference type="Pfam" id="PF01435">
    <property type="entry name" value="Peptidase_M48"/>
    <property type="match status" value="1"/>
</dbReference>
<dbReference type="OrthoDB" id="2415874at2759"/>
<dbReference type="Proteomes" id="UP000789396">
    <property type="component" value="Unassembled WGS sequence"/>
</dbReference>
<keyword evidence="6 11" id="KW-0378">Hydrolase</keyword>
<comment type="subcellular location">
    <subcellularLocation>
        <location evidence="1">Cell membrane</location>
        <topology evidence="1">Multi-pass membrane protein</topology>
    </subcellularLocation>
</comment>
<dbReference type="Gene3D" id="3.30.2010.10">
    <property type="entry name" value="Metalloproteases ('zincins'), catalytic domain"/>
    <property type="match status" value="1"/>
</dbReference>
<dbReference type="GO" id="GO:0046872">
    <property type="term" value="F:metal ion binding"/>
    <property type="evidence" value="ECO:0007669"/>
    <property type="project" value="UniProtKB-KW"/>
</dbReference>
<sequence length="268" mass="31520">MDDRRDLNPKLKEVVRMVREISRIYKIKMPEVGVYPSQEINAFATGPAGNTLIAFSTNLINTMSLSEIRGVVGHELSHLIHYDIARILVVQGIFDVLHFLLRVLIASWLFQPSEEERETGELNIVKFIFKLIFFEILSAIMRRELAADRRGAEIVGIDDMLAALRKLLELENRIMFTITIKIPNLTEKAEKFLEKEFAKLEKIFKKPRELLFEEALIRKHEVKENTKKNRDEWHKEEIKREQYNSYIVEALFEFLEDMEDLKDVEKIE</sequence>
<keyword evidence="9 11" id="KW-0482">Metalloprotease</keyword>
<keyword evidence="4" id="KW-0812">Transmembrane</keyword>
<evidence type="ECO:0000256" key="6">
    <source>
        <dbReference type="ARBA" id="ARBA00022801"/>
    </source>
</evidence>
<dbReference type="InterPro" id="IPR001915">
    <property type="entry name" value="Peptidase_M48"/>
</dbReference>
<evidence type="ECO:0000256" key="8">
    <source>
        <dbReference type="ARBA" id="ARBA00022989"/>
    </source>
</evidence>
<organism evidence="13 14">
    <name type="scientific">Racocetra fulgida</name>
    <dbReference type="NCBI Taxonomy" id="60492"/>
    <lineage>
        <taxon>Eukaryota</taxon>
        <taxon>Fungi</taxon>
        <taxon>Fungi incertae sedis</taxon>
        <taxon>Mucoromycota</taxon>
        <taxon>Glomeromycotina</taxon>
        <taxon>Glomeromycetes</taxon>
        <taxon>Diversisporales</taxon>
        <taxon>Gigasporaceae</taxon>
        <taxon>Racocetra</taxon>
    </lineage>
</organism>
<proteinExistence type="inferred from homology"/>
<keyword evidence="7 11" id="KW-0862">Zinc</keyword>
<comment type="caution">
    <text evidence="13">The sequence shown here is derived from an EMBL/GenBank/DDBJ whole genome shotgun (WGS) entry which is preliminary data.</text>
</comment>
<keyword evidence="8" id="KW-1133">Transmembrane helix</keyword>
<evidence type="ECO:0000256" key="11">
    <source>
        <dbReference type="RuleBase" id="RU003983"/>
    </source>
</evidence>
<keyword evidence="3 11" id="KW-0645">Protease</keyword>
<evidence type="ECO:0000256" key="2">
    <source>
        <dbReference type="ARBA" id="ARBA00022475"/>
    </source>
</evidence>
<keyword evidence="10" id="KW-0472">Membrane</keyword>
<accession>A0A9N8VF20</accession>
<evidence type="ECO:0000256" key="5">
    <source>
        <dbReference type="ARBA" id="ARBA00022723"/>
    </source>
</evidence>
<feature type="domain" description="Peptidase M48" evidence="12">
    <location>
        <begin position="12"/>
        <end position="176"/>
    </location>
</feature>
<protein>
    <submittedName>
        <fullName evidence="13">810_t:CDS:1</fullName>
    </submittedName>
</protein>
<reference evidence="13" key="1">
    <citation type="submission" date="2021-06" db="EMBL/GenBank/DDBJ databases">
        <authorList>
            <person name="Kallberg Y."/>
            <person name="Tangrot J."/>
            <person name="Rosling A."/>
        </authorList>
    </citation>
    <scope>NUCLEOTIDE SEQUENCE</scope>
    <source>
        <strain evidence="13">IN212</strain>
    </source>
</reference>
<evidence type="ECO:0000256" key="4">
    <source>
        <dbReference type="ARBA" id="ARBA00022692"/>
    </source>
</evidence>
<dbReference type="AlphaFoldDB" id="A0A9N8VF20"/>
<dbReference type="GO" id="GO:0004222">
    <property type="term" value="F:metalloendopeptidase activity"/>
    <property type="evidence" value="ECO:0007669"/>
    <property type="project" value="InterPro"/>
</dbReference>
<name>A0A9N8VF20_9GLOM</name>
<dbReference type="GO" id="GO:0005886">
    <property type="term" value="C:plasma membrane"/>
    <property type="evidence" value="ECO:0007669"/>
    <property type="project" value="UniProtKB-SubCell"/>
</dbReference>
<comment type="similarity">
    <text evidence="11">Belongs to the peptidase M48 family.</text>
</comment>
<evidence type="ECO:0000256" key="1">
    <source>
        <dbReference type="ARBA" id="ARBA00004651"/>
    </source>
</evidence>
<dbReference type="InterPro" id="IPR050083">
    <property type="entry name" value="HtpX_protease"/>
</dbReference>
<evidence type="ECO:0000256" key="7">
    <source>
        <dbReference type="ARBA" id="ARBA00022833"/>
    </source>
</evidence>
<keyword evidence="5" id="KW-0479">Metal-binding</keyword>
<keyword evidence="2" id="KW-1003">Cell membrane</keyword>
<evidence type="ECO:0000259" key="12">
    <source>
        <dbReference type="Pfam" id="PF01435"/>
    </source>
</evidence>
<dbReference type="PANTHER" id="PTHR43221:SF1">
    <property type="entry name" value="PROTEASE HTPX"/>
    <property type="match status" value="1"/>
</dbReference>
<evidence type="ECO:0000256" key="9">
    <source>
        <dbReference type="ARBA" id="ARBA00023049"/>
    </source>
</evidence>
<evidence type="ECO:0000256" key="10">
    <source>
        <dbReference type="ARBA" id="ARBA00023136"/>
    </source>
</evidence>
<dbReference type="PANTHER" id="PTHR43221">
    <property type="entry name" value="PROTEASE HTPX"/>
    <property type="match status" value="1"/>
</dbReference>
<gene>
    <name evidence="13" type="ORF">RFULGI_LOCUS72</name>
</gene>
<evidence type="ECO:0000313" key="14">
    <source>
        <dbReference type="Proteomes" id="UP000789396"/>
    </source>
</evidence>
<keyword evidence="14" id="KW-1185">Reference proteome</keyword>
<evidence type="ECO:0000256" key="3">
    <source>
        <dbReference type="ARBA" id="ARBA00022670"/>
    </source>
</evidence>
<dbReference type="EMBL" id="CAJVPZ010000003">
    <property type="protein sequence ID" value="CAG8448175.1"/>
    <property type="molecule type" value="Genomic_DNA"/>
</dbReference>